<organism evidence="2 3">
    <name type="scientific">Nitrospirillum viridazoti CBAmc</name>
    <dbReference type="NCBI Taxonomy" id="1441467"/>
    <lineage>
        <taxon>Bacteria</taxon>
        <taxon>Pseudomonadati</taxon>
        <taxon>Pseudomonadota</taxon>
        <taxon>Alphaproteobacteria</taxon>
        <taxon>Rhodospirillales</taxon>
        <taxon>Azospirillaceae</taxon>
        <taxon>Nitrospirillum</taxon>
        <taxon>Nitrospirillum viridazoti</taxon>
    </lineage>
</organism>
<dbReference type="RefSeq" id="WP_088875115.1">
    <property type="nucleotide sequence ID" value="NZ_CP022112.1"/>
</dbReference>
<dbReference type="InterPro" id="IPR029063">
    <property type="entry name" value="SAM-dependent_MTases_sf"/>
</dbReference>
<keyword evidence="3" id="KW-1185">Reference proteome</keyword>
<protein>
    <recommendedName>
        <fullName evidence="1">Methyltransferase type 11 domain-containing protein</fullName>
    </recommendedName>
</protein>
<dbReference type="KEGG" id="nao:Y958_28075"/>
<evidence type="ECO:0000313" key="3">
    <source>
        <dbReference type="Proteomes" id="UP000197153"/>
    </source>
</evidence>
<proteinExistence type="predicted"/>
<evidence type="ECO:0000313" key="2">
    <source>
        <dbReference type="EMBL" id="ASG24706.1"/>
    </source>
</evidence>
<dbReference type="Pfam" id="PF08241">
    <property type="entry name" value="Methyltransf_11"/>
    <property type="match status" value="1"/>
</dbReference>
<evidence type="ECO:0000259" key="1">
    <source>
        <dbReference type="Pfam" id="PF08241"/>
    </source>
</evidence>
<dbReference type="GO" id="GO:0008757">
    <property type="term" value="F:S-adenosylmethionine-dependent methyltransferase activity"/>
    <property type="evidence" value="ECO:0007669"/>
    <property type="project" value="InterPro"/>
</dbReference>
<dbReference type="InterPro" id="IPR029044">
    <property type="entry name" value="Nucleotide-diphossugar_trans"/>
</dbReference>
<dbReference type="Proteomes" id="UP000197153">
    <property type="component" value="Chromosome 3"/>
</dbReference>
<dbReference type="SUPFAM" id="SSF53448">
    <property type="entry name" value="Nucleotide-diphospho-sugar transferases"/>
    <property type="match status" value="1"/>
</dbReference>
<dbReference type="CDD" id="cd03801">
    <property type="entry name" value="GT4_PimA-like"/>
    <property type="match status" value="1"/>
</dbReference>
<dbReference type="SUPFAM" id="SSF53335">
    <property type="entry name" value="S-adenosyl-L-methionine-dependent methyltransferases"/>
    <property type="match status" value="1"/>
</dbReference>
<reference evidence="2 3" key="1">
    <citation type="submission" date="2017-06" db="EMBL/GenBank/DDBJ databases">
        <title>Complete genome sequence of Nitrospirillum amazonense strain CBAmC, an endophytic nitrogen-fixing and plant growth-promoting bacterium, isolated from sugarcane.</title>
        <authorList>
            <person name="Schwab S."/>
            <person name="dos Santos Teixeira K.R."/>
            <person name="Simoes Araujo J.L."/>
            <person name="Soares Vidal M."/>
            <person name="Borges de Freitas H.R."/>
            <person name="Rivello Crivelaro A.L."/>
            <person name="Bueno de Camargo Nunes A."/>
            <person name="dos Santos C.M."/>
            <person name="Palmeira da Silva Rosa D."/>
            <person name="da Silva Padilha D."/>
            <person name="da Silva E."/>
            <person name="Araujo Terra L."/>
            <person name="Soares Mendes V."/>
            <person name="Farinelli L."/>
            <person name="Magalhaes Cruz L."/>
            <person name="Baldani J.I."/>
        </authorList>
    </citation>
    <scope>NUCLEOTIDE SEQUENCE [LARGE SCALE GENOMIC DNA]</scope>
    <source>
        <strain evidence="2 3">CBAmC</strain>
    </source>
</reference>
<name>A0A248K1S4_9PROT</name>
<dbReference type="EMBL" id="CP022112">
    <property type="protein sequence ID" value="ASG24706.1"/>
    <property type="molecule type" value="Genomic_DNA"/>
</dbReference>
<dbReference type="Gene3D" id="3.40.50.2000">
    <property type="entry name" value="Glycogen Phosphorylase B"/>
    <property type="match status" value="1"/>
</dbReference>
<dbReference type="Pfam" id="PF13692">
    <property type="entry name" value="Glyco_trans_1_4"/>
    <property type="match status" value="1"/>
</dbReference>
<dbReference type="InterPro" id="IPR013216">
    <property type="entry name" value="Methyltransf_11"/>
</dbReference>
<gene>
    <name evidence="2" type="ORF">Y958_28075</name>
</gene>
<sequence length="1307" mass="143609">MTDVSFYFPRPDNQLEFTGERYVSGVLGGIQHEHYHRYLFAASLCRGKDVIDVASGEGYGSFLLGQVARSVTGIDIDQPAVDFANAHYGSDNVRYRHGDAAHLDLPDASIDVVVSFETLEHFQEQERFIENVARILRHDGLLIISSPNRDVYTEAADYHNPFHCRELNRQEFEGLLATHFPNVRIFEQRALTGSVILGADGVAEPAIDGYETEDGTHFKKSSGVPSPPYYIAIATRHVLPTVLNSVMQSPVHEKALETALASAQGKMGELYDEISRVNGEFALREAEVERLNGEISRVNGEFALREAEVERLNGEISRVNGEFALREAEVERLNGEISRVNGEFALREAEVERLNGEISRINGEFALREAEVERLNGEISRINGEFALREAEIARLNGEMSRVNGEFALREAEIARLNGEISHRDGEISRINGELALRKAEVAGLNDDLSSRDVELARLKANAFERDKRQVFMSREINRHLATINARDGELLNRDHEMSRLAQEAADIGAQLVARDAVLAALYGSASWRFTAPLRLAGKVSRRVLRSGASVRLRLFMGWLVTGQLQARLKERRLVRFINASGVFDTDFYLSQYPDVAASGVVPVLHYVAWGAAEGRQPNAWFHRTGYVAKGDNPLVRWIGDRRRQGLPIVDAGSAPADGTVIEDGPATSLVSNASWPRFAPADHPEVTVLLLGGDPEGARASLVSLGDESIKVVAVAEWAADPAWKQQCDSAGIEVADTGEQSLPAVINRSILTSGSPQLLLLTAGTQLAPGWRDALTQAQALFPQAGLVTACHLTEDGRVAAAGLCIHADGTISPNAAGLPADHYAVASVQDVDGAGSGALFVARSLWQEVGGLSEDYLGLGYALADFSMRLRDLNRATVCQPFAPVVGAPPLGAPEPWTLSHDRWRFRQEWARALGGTGLVLDRQLSYRAMRRPRVLFIDHLTPEVDKDSGSADIFWFMRIFLELGYDVTFVPAHSLAHASRYTDDLRRLGVTCVCAPYVDSAAGFVEAHGAEFDLVMLYRVTVACHLIDPLLRHAINARIVFDTVDLHFVREERQAVMMRSPQMLEQANYTRAVELDVASRADCTIVLSEQEYRLLDEILPQAPKRLIPIVRDIPGRSAPFETRRDIVFIGGFAHQPNVDAILTFVAEIWPKVRHLLPDVILRIVGSNPTAEVLALHAPDQGVVVVGYVADLTETFANCRITVAPLRFGAGIKGKVVTSLSYGVPCVASKVAVEGMGLKTGLNILTAETPDDYAAAIAALYQERELWQRLSDGGIAFATERFSIPAITAQLKEMLRFLNLPVPR</sequence>
<dbReference type="SUPFAM" id="SSF53756">
    <property type="entry name" value="UDP-Glycosyltransferase/glycogen phosphorylase"/>
    <property type="match status" value="1"/>
</dbReference>
<dbReference type="CDD" id="cd02440">
    <property type="entry name" value="AdoMet_MTases"/>
    <property type="match status" value="1"/>
</dbReference>
<feature type="domain" description="Methyltransferase type 11" evidence="1">
    <location>
        <begin position="52"/>
        <end position="144"/>
    </location>
</feature>
<dbReference type="Gene3D" id="1.10.287.1490">
    <property type="match status" value="2"/>
</dbReference>
<accession>A0A248K1S4</accession>
<dbReference type="Gene3D" id="3.40.50.150">
    <property type="entry name" value="Vaccinia Virus protein VP39"/>
    <property type="match status" value="1"/>
</dbReference>
<dbReference type="PANTHER" id="PTHR43861">
    <property type="entry name" value="TRANS-ACONITATE 2-METHYLTRANSFERASE-RELATED"/>
    <property type="match status" value="1"/>
</dbReference>